<dbReference type="AlphaFoldDB" id="A0A318TGX2"/>
<dbReference type="RefSeq" id="WP_110780184.1">
    <property type="nucleotide sequence ID" value="NZ_QJTI01000005.1"/>
</dbReference>
<feature type="compositionally biased region" description="Low complexity" evidence="1">
    <location>
        <begin position="170"/>
        <end position="180"/>
    </location>
</feature>
<organism evidence="2 3">
    <name type="scientific">Rhodopseudomonas faecalis</name>
    <dbReference type="NCBI Taxonomy" id="99655"/>
    <lineage>
        <taxon>Bacteria</taxon>
        <taxon>Pseudomonadati</taxon>
        <taxon>Pseudomonadota</taxon>
        <taxon>Alphaproteobacteria</taxon>
        <taxon>Hyphomicrobiales</taxon>
        <taxon>Nitrobacteraceae</taxon>
        <taxon>Rhodopseudomonas</taxon>
    </lineage>
</organism>
<feature type="region of interest" description="Disordered" evidence="1">
    <location>
        <begin position="276"/>
        <end position="304"/>
    </location>
</feature>
<feature type="region of interest" description="Disordered" evidence="1">
    <location>
        <begin position="140"/>
        <end position="224"/>
    </location>
</feature>
<name>A0A318TGX2_9BRAD</name>
<feature type="compositionally biased region" description="Low complexity" evidence="1">
    <location>
        <begin position="188"/>
        <end position="214"/>
    </location>
</feature>
<sequence length="453" mass="47008">MTTKHADLAERLHTDPDRGLFGVLAEEEDLDQRALWRLGSWAVSAVGALVLAILVSQSSGQDQHGQMVSADLARQAQQIQRLTKEAQSELSRLGAAIETLNSDRDRLFTRVTMMEQNLESVTGSIARGAAAFPPHLPVVAAQPAHPAPKSAARATPPAPGPAQDGDKTVAEAARPASPAAEPVPVPASRPEIETGAPKPAETPAPAAAGAAATPSAPPSAPSKPEVVISRAMLGPPDPAAGRLIDPAAATTPAAATASPTDPHLASRASLVAAPRPMAPPAVVSTTQEPEPAAAEPKQPSVPVPRTEFGIDLGGGNSLDNLRVMWARMIKTHKTLSALTPVVTVKERGSSTQLRLIAGPITDAATAAKLCAGLTAADQYCETAMYDGQRLSTKRATPAPPPQPQPTTTKKRTSARFSPEPEPEHVPPQPQNPPTPPPHSSLQPSSLNSLFGLR</sequence>
<protein>
    <recommendedName>
        <fullName evidence="4">Sporulation related protein</fullName>
    </recommendedName>
</protein>
<keyword evidence="3" id="KW-1185">Reference proteome</keyword>
<gene>
    <name evidence="2" type="ORF">BJ122_10520</name>
</gene>
<evidence type="ECO:0000256" key="1">
    <source>
        <dbReference type="SAM" id="MobiDB-lite"/>
    </source>
</evidence>
<feature type="compositionally biased region" description="Pro residues" evidence="1">
    <location>
        <begin position="425"/>
        <end position="438"/>
    </location>
</feature>
<evidence type="ECO:0000313" key="3">
    <source>
        <dbReference type="Proteomes" id="UP000248148"/>
    </source>
</evidence>
<evidence type="ECO:0000313" key="2">
    <source>
        <dbReference type="EMBL" id="PYF03763.1"/>
    </source>
</evidence>
<proteinExistence type="predicted"/>
<feature type="compositionally biased region" description="Low complexity" evidence="1">
    <location>
        <begin position="140"/>
        <end position="155"/>
    </location>
</feature>
<comment type="caution">
    <text evidence="2">The sequence shown here is derived from an EMBL/GenBank/DDBJ whole genome shotgun (WGS) entry which is preliminary data.</text>
</comment>
<feature type="compositionally biased region" description="Low complexity" evidence="1">
    <location>
        <begin position="439"/>
        <end position="453"/>
    </location>
</feature>
<reference evidence="2 3" key="1">
    <citation type="submission" date="2018-06" db="EMBL/GenBank/DDBJ databases">
        <title>Genomic Encyclopedia of Archaeal and Bacterial Type Strains, Phase II (KMG-II): from individual species to whole genera.</title>
        <authorList>
            <person name="Goeker M."/>
        </authorList>
    </citation>
    <scope>NUCLEOTIDE SEQUENCE [LARGE SCALE GENOMIC DNA]</scope>
    <source>
        <strain evidence="2 3">JCM 11668</strain>
    </source>
</reference>
<dbReference type="Proteomes" id="UP000248148">
    <property type="component" value="Unassembled WGS sequence"/>
</dbReference>
<feature type="compositionally biased region" description="Low complexity" evidence="1">
    <location>
        <begin position="276"/>
        <end position="296"/>
    </location>
</feature>
<dbReference type="EMBL" id="QJTI01000005">
    <property type="protein sequence ID" value="PYF03763.1"/>
    <property type="molecule type" value="Genomic_DNA"/>
</dbReference>
<feature type="region of interest" description="Disordered" evidence="1">
    <location>
        <begin position="391"/>
        <end position="453"/>
    </location>
</feature>
<accession>A0A318TGX2</accession>
<dbReference type="OrthoDB" id="8256189at2"/>
<evidence type="ECO:0008006" key="4">
    <source>
        <dbReference type="Google" id="ProtNLM"/>
    </source>
</evidence>